<comment type="subcellular location">
    <subcellularLocation>
        <location evidence="1">Membrane</location>
        <topology evidence="1">Single-pass membrane protein</topology>
    </subcellularLocation>
</comment>
<dbReference type="Gene3D" id="2.60.40.10">
    <property type="entry name" value="Immunoglobulins"/>
    <property type="match status" value="3"/>
</dbReference>
<name>A0ABY7FIQ3_MYAAR</name>
<dbReference type="PROSITE" id="PS50011">
    <property type="entry name" value="PROTEIN_KINASE_DOM"/>
    <property type="match status" value="1"/>
</dbReference>
<evidence type="ECO:0000259" key="20">
    <source>
        <dbReference type="PROSITE" id="PS50011"/>
    </source>
</evidence>
<sequence length="779" mass="88014">MLNKELGGPYSKVVGSDGFAPEWSSILLRDRQVYVNDSTKLLCRFKGAPKPYIEWYANGERLGPSKRFKIAKYSLNLKDIKPKDAGSYACKVWNQFGFLWGNFTLKVLNNTESPTPPDYYIEVPEDIFEDLKSKPAFSRKKDYSDYVSGSATKSVTLDCDAIGYPDANITWYRTTKLSNGIPEPNYKKEGWKLTIEDLALEDKGNYTCIVANELGSINWNFTVEVLQRLPIAPIVAALENQTAVVGEDVMWTCQIVLSDSQPMLQWLQHYQVNNSWTNEKGQPHVKLLQQSGFEKTVDDPQLLELKNVSEAERLNAMNTTVSQAIVGSPGDKMPGKTILFIGLSAGALLMLIVVITVMNDLYYPDEGIPGAEPIQFPEVRIEGTGRRRRFSSDLTMASEYELPLDSKWEFPRDRLTLGKELGSGAFGVVREGSAIGMSNRQGSTTVAVKMLKLDATDREMTDLMVEMEMMKIVRGHKNIISLLGCCTQNGPLYVITEFAPHGNLRDYLRSRRPFTSDYMKPSVLMDYEKPLIQEKPLTEKDLISYAYQIARGMEYLASRMCIHRDLAARNILVSEDLVLKIADFGLTRNLSEVDYYRKCGDGRLPVKWMAPEALFDRRYTTKSDVWAYGVLLWEIFTLGGNPYPSVPVEDLFELLRNGHRMDRPPYASHEVYQIMLNCWQQLPALRPTFTDLVQEMDRILTSKAGNGEEYLDLEPFETVLMSSSDSQYSSMSHSTANSESDISSTICEDGSNCYLCDDEQMRGNYAECGRCGCVRVAKK</sequence>
<evidence type="ECO:0000256" key="11">
    <source>
        <dbReference type="ARBA" id="ARBA00023136"/>
    </source>
</evidence>
<evidence type="ECO:0000256" key="5">
    <source>
        <dbReference type="ARBA" id="ARBA00022729"/>
    </source>
</evidence>
<dbReference type="InterPro" id="IPR017441">
    <property type="entry name" value="Protein_kinase_ATP_BS"/>
</dbReference>
<dbReference type="Gene3D" id="3.30.200.20">
    <property type="entry name" value="Phosphorylase Kinase, domain 1"/>
    <property type="match status" value="1"/>
</dbReference>
<keyword evidence="6" id="KW-0677">Repeat</keyword>
<evidence type="ECO:0000256" key="10">
    <source>
        <dbReference type="ARBA" id="ARBA00022989"/>
    </source>
</evidence>
<evidence type="ECO:0000313" key="23">
    <source>
        <dbReference type="Proteomes" id="UP001164746"/>
    </source>
</evidence>
<dbReference type="InterPro" id="IPR001245">
    <property type="entry name" value="Ser-Thr/Tyr_kinase_cat_dom"/>
</dbReference>
<dbReference type="Gene3D" id="1.10.510.10">
    <property type="entry name" value="Transferase(Phosphotransferase) domain 1"/>
    <property type="match status" value="1"/>
</dbReference>
<dbReference type="Pfam" id="PF07679">
    <property type="entry name" value="I-set"/>
    <property type="match status" value="2"/>
</dbReference>
<dbReference type="InterPro" id="IPR013783">
    <property type="entry name" value="Ig-like_fold"/>
</dbReference>
<dbReference type="SMART" id="SM00409">
    <property type="entry name" value="IG"/>
    <property type="match status" value="2"/>
</dbReference>
<feature type="domain" description="Ig-like" evidence="21">
    <location>
        <begin position="21"/>
        <end position="92"/>
    </location>
</feature>
<feature type="domain" description="Ig-like" evidence="21">
    <location>
        <begin position="135"/>
        <end position="224"/>
    </location>
</feature>
<dbReference type="Proteomes" id="UP001164746">
    <property type="component" value="Chromosome 12"/>
</dbReference>
<evidence type="ECO:0000256" key="4">
    <source>
        <dbReference type="ARBA" id="ARBA00022692"/>
    </source>
</evidence>
<keyword evidence="10" id="KW-1133">Transmembrane helix</keyword>
<keyword evidence="8 18" id="KW-0418">Kinase</keyword>
<dbReference type="InterPro" id="IPR007110">
    <property type="entry name" value="Ig-like_dom"/>
</dbReference>
<evidence type="ECO:0000256" key="6">
    <source>
        <dbReference type="ARBA" id="ARBA00022737"/>
    </source>
</evidence>
<dbReference type="SUPFAM" id="SSF48726">
    <property type="entry name" value="Immunoglobulin"/>
    <property type="match status" value="2"/>
</dbReference>
<dbReference type="PANTHER" id="PTHR24416:SF550">
    <property type="entry name" value="FIBROBLAST GROWTH FACTOR RECEPTOR HOMOLOG 1-RELATED"/>
    <property type="match status" value="1"/>
</dbReference>
<keyword evidence="2" id="KW-0597">Phosphoprotein</keyword>
<proteinExistence type="inferred from homology"/>
<evidence type="ECO:0000256" key="7">
    <source>
        <dbReference type="ARBA" id="ARBA00022741"/>
    </source>
</evidence>
<keyword evidence="4" id="KW-0812">Transmembrane</keyword>
<dbReference type="PIRSF" id="PIRSF000628">
    <property type="entry name" value="FGFR"/>
    <property type="match status" value="1"/>
</dbReference>
<dbReference type="InterPro" id="IPR011009">
    <property type="entry name" value="Kinase-like_dom_sf"/>
</dbReference>
<organism evidence="22 23">
    <name type="scientific">Mya arenaria</name>
    <name type="common">Soft-shell clam</name>
    <dbReference type="NCBI Taxonomy" id="6604"/>
    <lineage>
        <taxon>Eukaryota</taxon>
        <taxon>Metazoa</taxon>
        <taxon>Spiralia</taxon>
        <taxon>Lophotrochozoa</taxon>
        <taxon>Mollusca</taxon>
        <taxon>Bivalvia</taxon>
        <taxon>Autobranchia</taxon>
        <taxon>Heteroconchia</taxon>
        <taxon>Euheterodonta</taxon>
        <taxon>Imparidentia</taxon>
        <taxon>Neoheterodontei</taxon>
        <taxon>Myida</taxon>
        <taxon>Myoidea</taxon>
        <taxon>Myidae</taxon>
        <taxon>Mya</taxon>
    </lineage>
</organism>
<evidence type="ECO:0000313" key="22">
    <source>
        <dbReference type="EMBL" id="WAR22012.1"/>
    </source>
</evidence>
<dbReference type="InterPro" id="IPR050122">
    <property type="entry name" value="RTK"/>
</dbReference>
<evidence type="ECO:0000256" key="3">
    <source>
        <dbReference type="ARBA" id="ARBA00022679"/>
    </source>
</evidence>
<dbReference type="InterPro" id="IPR020635">
    <property type="entry name" value="Tyr_kinase_cat_dom"/>
</dbReference>
<evidence type="ECO:0000256" key="16">
    <source>
        <dbReference type="ARBA" id="ARBA00023319"/>
    </source>
</evidence>
<keyword evidence="11 18" id="KW-0472">Membrane</keyword>
<keyword evidence="16" id="KW-0393">Immunoglobulin domain</keyword>
<comment type="similarity">
    <text evidence="18">Belongs to the protein kinase superfamily. Tyr protein kinase family. Fibroblast growth factor receptor subfamily.</text>
</comment>
<keyword evidence="9 18" id="KW-0067">ATP-binding</keyword>
<evidence type="ECO:0000256" key="13">
    <source>
        <dbReference type="ARBA" id="ARBA00023157"/>
    </source>
</evidence>
<evidence type="ECO:0000256" key="19">
    <source>
        <dbReference type="PROSITE-ProRule" id="PRU10141"/>
    </source>
</evidence>
<dbReference type="InterPro" id="IPR036179">
    <property type="entry name" value="Ig-like_dom_sf"/>
</dbReference>
<accession>A0ABY7FIQ3</accession>
<dbReference type="PROSITE" id="PS00107">
    <property type="entry name" value="PROTEIN_KINASE_ATP"/>
    <property type="match status" value="1"/>
</dbReference>
<dbReference type="SUPFAM" id="SSF56112">
    <property type="entry name" value="Protein kinase-like (PK-like)"/>
    <property type="match status" value="1"/>
</dbReference>
<keyword evidence="13" id="KW-1015">Disulfide bond</keyword>
<dbReference type="PANTHER" id="PTHR24416">
    <property type="entry name" value="TYROSINE-PROTEIN KINASE RECEPTOR"/>
    <property type="match status" value="1"/>
</dbReference>
<dbReference type="PROSITE" id="PS00109">
    <property type="entry name" value="PROTEIN_KINASE_TYR"/>
    <property type="match status" value="1"/>
</dbReference>
<keyword evidence="23" id="KW-1185">Reference proteome</keyword>
<evidence type="ECO:0000256" key="12">
    <source>
        <dbReference type="ARBA" id="ARBA00023137"/>
    </source>
</evidence>
<evidence type="ECO:0000259" key="21">
    <source>
        <dbReference type="PROSITE" id="PS50835"/>
    </source>
</evidence>
<evidence type="ECO:0000256" key="8">
    <source>
        <dbReference type="ARBA" id="ARBA00022777"/>
    </source>
</evidence>
<evidence type="ECO:0000256" key="15">
    <source>
        <dbReference type="ARBA" id="ARBA00023180"/>
    </source>
</evidence>
<feature type="binding site" evidence="19">
    <location>
        <position position="449"/>
    </location>
    <ligand>
        <name>ATP</name>
        <dbReference type="ChEBI" id="CHEBI:30616"/>
    </ligand>
</feature>
<dbReference type="PROSITE" id="PS50835">
    <property type="entry name" value="IG_LIKE"/>
    <property type="match status" value="2"/>
</dbReference>
<evidence type="ECO:0000256" key="9">
    <source>
        <dbReference type="ARBA" id="ARBA00022840"/>
    </source>
</evidence>
<dbReference type="PRINTS" id="PR00109">
    <property type="entry name" value="TYRKINASE"/>
</dbReference>
<dbReference type="InterPro" id="IPR008266">
    <property type="entry name" value="Tyr_kinase_AS"/>
</dbReference>
<evidence type="ECO:0000256" key="18">
    <source>
        <dbReference type="PIRNR" id="PIRNR000628"/>
    </source>
</evidence>
<reference evidence="22" key="1">
    <citation type="submission" date="2022-11" db="EMBL/GenBank/DDBJ databases">
        <title>Centuries of genome instability and evolution in soft-shell clam transmissible cancer (bioRxiv).</title>
        <authorList>
            <person name="Hart S.F.M."/>
            <person name="Yonemitsu M.A."/>
            <person name="Giersch R.M."/>
            <person name="Beal B.F."/>
            <person name="Arriagada G."/>
            <person name="Davis B.W."/>
            <person name="Ostrander E.A."/>
            <person name="Goff S.P."/>
            <person name="Metzger M.J."/>
        </authorList>
    </citation>
    <scope>NUCLEOTIDE SEQUENCE</scope>
    <source>
        <strain evidence="22">MELC-2E11</strain>
        <tissue evidence="22">Siphon/mantle</tissue>
    </source>
</reference>
<dbReference type="InterPro" id="IPR003598">
    <property type="entry name" value="Ig_sub2"/>
</dbReference>
<keyword evidence="12 18" id="KW-0829">Tyrosine-protein kinase</keyword>
<keyword evidence="7 18" id="KW-0547">Nucleotide-binding</keyword>
<keyword evidence="3 18" id="KW-0808">Transferase</keyword>
<dbReference type="EMBL" id="CP111023">
    <property type="protein sequence ID" value="WAR22012.1"/>
    <property type="molecule type" value="Genomic_DNA"/>
</dbReference>
<evidence type="ECO:0000256" key="2">
    <source>
        <dbReference type="ARBA" id="ARBA00022553"/>
    </source>
</evidence>
<dbReference type="InterPro" id="IPR016248">
    <property type="entry name" value="FGF_rcpt_fam"/>
</dbReference>
<protein>
    <recommendedName>
        <fullName evidence="18">Fibroblast growth factor receptor</fullName>
        <ecNumber evidence="18">2.7.10.1</ecNumber>
    </recommendedName>
</protein>
<dbReference type="InterPro" id="IPR000719">
    <property type="entry name" value="Prot_kinase_dom"/>
</dbReference>
<dbReference type="InterPro" id="IPR003599">
    <property type="entry name" value="Ig_sub"/>
</dbReference>
<keyword evidence="15" id="KW-0325">Glycoprotein</keyword>
<evidence type="ECO:0000256" key="1">
    <source>
        <dbReference type="ARBA" id="ARBA00004167"/>
    </source>
</evidence>
<keyword evidence="5" id="KW-0732">Signal</keyword>
<dbReference type="Pfam" id="PF07714">
    <property type="entry name" value="PK_Tyr_Ser-Thr"/>
    <property type="match status" value="1"/>
</dbReference>
<dbReference type="SMART" id="SM00408">
    <property type="entry name" value="IGc2"/>
    <property type="match status" value="2"/>
</dbReference>
<feature type="domain" description="Protein kinase" evidence="20">
    <location>
        <begin position="415"/>
        <end position="700"/>
    </location>
</feature>
<keyword evidence="14 18" id="KW-0675">Receptor</keyword>
<dbReference type="SMART" id="SM00219">
    <property type="entry name" value="TyrKc"/>
    <property type="match status" value="1"/>
</dbReference>
<evidence type="ECO:0000256" key="14">
    <source>
        <dbReference type="ARBA" id="ARBA00023170"/>
    </source>
</evidence>
<comment type="catalytic activity">
    <reaction evidence="17 18">
        <text>L-tyrosyl-[protein] + ATP = O-phospho-L-tyrosyl-[protein] + ADP + H(+)</text>
        <dbReference type="Rhea" id="RHEA:10596"/>
        <dbReference type="Rhea" id="RHEA-COMP:10136"/>
        <dbReference type="Rhea" id="RHEA-COMP:20101"/>
        <dbReference type="ChEBI" id="CHEBI:15378"/>
        <dbReference type="ChEBI" id="CHEBI:30616"/>
        <dbReference type="ChEBI" id="CHEBI:46858"/>
        <dbReference type="ChEBI" id="CHEBI:61978"/>
        <dbReference type="ChEBI" id="CHEBI:456216"/>
        <dbReference type="EC" id="2.7.10.1"/>
    </reaction>
</comment>
<dbReference type="InterPro" id="IPR013098">
    <property type="entry name" value="Ig_I-set"/>
</dbReference>
<gene>
    <name evidence="22" type="ORF">MAR_015986</name>
</gene>
<dbReference type="EC" id="2.7.10.1" evidence="18"/>
<evidence type="ECO:0000256" key="17">
    <source>
        <dbReference type="ARBA" id="ARBA00051243"/>
    </source>
</evidence>